<gene>
    <name evidence="3" type="ORF">RclHR1_01480006</name>
</gene>
<feature type="compositionally biased region" description="Polar residues" evidence="1">
    <location>
        <begin position="635"/>
        <end position="647"/>
    </location>
</feature>
<dbReference type="InterPro" id="IPR051681">
    <property type="entry name" value="Ser/Thr_Kinases-Pseudokinases"/>
</dbReference>
<dbReference type="Pfam" id="PF07714">
    <property type="entry name" value="PK_Tyr_Ser-Thr"/>
    <property type="match status" value="1"/>
</dbReference>
<dbReference type="GO" id="GO:0004674">
    <property type="term" value="F:protein serine/threonine kinase activity"/>
    <property type="evidence" value="ECO:0007669"/>
    <property type="project" value="TreeGrafter"/>
</dbReference>
<reference evidence="3 4" key="1">
    <citation type="submission" date="2017-11" db="EMBL/GenBank/DDBJ databases">
        <title>The genome of Rhizophagus clarus HR1 reveals common genetic basis of auxotrophy among arbuscular mycorrhizal fungi.</title>
        <authorList>
            <person name="Kobayashi Y."/>
        </authorList>
    </citation>
    <scope>NUCLEOTIDE SEQUENCE [LARGE SCALE GENOMIC DNA]</scope>
    <source>
        <strain evidence="3 4">HR1</strain>
    </source>
</reference>
<dbReference type="Gene3D" id="1.10.510.10">
    <property type="entry name" value="Transferase(Phosphotransferase) domain 1"/>
    <property type="match status" value="1"/>
</dbReference>
<feature type="domain" description="Protein kinase" evidence="2">
    <location>
        <begin position="309"/>
        <end position="577"/>
    </location>
</feature>
<dbReference type="Proteomes" id="UP000247702">
    <property type="component" value="Unassembled WGS sequence"/>
</dbReference>
<keyword evidence="4" id="KW-1185">Reference proteome</keyword>
<feature type="region of interest" description="Disordered" evidence="1">
    <location>
        <begin position="635"/>
        <end position="654"/>
    </location>
</feature>
<dbReference type="SMART" id="SM00220">
    <property type="entry name" value="S_TKc"/>
    <property type="match status" value="1"/>
</dbReference>
<dbReference type="InterPro" id="IPR001245">
    <property type="entry name" value="Ser-Thr/Tyr_kinase_cat_dom"/>
</dbReference>
<name>A0A2Z6QUC3_9GLOM</name>
<protein>
    <recommendedName>
        <fullName evidence="2">Protein kinase domain-containing protein</fullName>
    </recommendedName>
</protein>
<dbReference type="InterPro" id="IPR011009">
    <property type="entry name" value="Kinase-like_dom_sf"/>
</dbReference>
<sequence>MNNINNKHNDIVFNPTPKLLSSRTPILFITNNWNDRNCFDCNDKYFETPLGGQKYCKKCLLRYIDINIIYDDSYLDVIIRRNLKRSKHICKELIIPNIQEWCKECSEISLFKQLCFTHHSTGEIFKQEKHCNLCKKLVYNKDENRLEACSNCYLITSEWVESILFQRTIPVLYLPWWDDHPNCIACDFQLKSTPRSQKYCTHCYIIYIGCRYCLTTNILFGFTDQSKCKKCERTLLIDLRNICTSSGNRDLDEFLYAPRFNFYDNLELDKIIDHVKQNGKPLDVYKLIRDKYIYIQSEPMMEWIPYSQIVDLNEIERGGCGIIYRATWIDGPMKDRGSFRDKNETVAIKKFKEPKHFLNEIKSNRCCYKFKHHLIRYYGFTKDDESDDYMLVMKFAAGGDLHNFLKNNFADLTWNKQKLHILWQISEGLENIHESDFIHRDIHSGNILLDLNNSELRYQWQIGDLGLTQPENNLLDDEVYGVIPYIAPEIFNCSTFSKKSDVYSMAMIMWEFTTGCKPFANVAHDLELILNIVDGKRPAITEDTPECFANLMKSCWDPDPQKRPSMKKVREIFGSWYFRNKDIKQFNDAETKRKALLYSKNIGPEFTEKRHPEAIYTSRLLQEYITKAYELDINNIPSQDTNGPTNSSRKRKIKELDIENQDNSGKCGKWVSCNR</sequence>
<dbReference type="PANTHER" id="PTHR44329">
    <property type="entry name" value="SERINE/THREONINE-PROTEIN KINASE TNNI3K-RELATED"/>
    <property type="match status" value="1"/>
</dbReference>
<evidence type="ECO:0000256" key="1">
    <source>
        <dbReference type="SAM" id="MobiDB-lite"/>
    </source>
</evidence>
<dbReference type="GO" id="GO:0005524">
    <property type="term" value="F:ATP binding"/>
    <property type="evidence" value="ECO:0007669"/>
    <property type="project" value="InterPro"/>
</dbReference>
<organism evidence="3 4">
    <name type="scientific">Rhizophagus clarus</name>
    <dbReference type="NCBI Taxonomy" id="94130"/>
    <lineage>
        <taxon>Eukaryota</taxon>
        <taxon>Fungi</taxon>
        <taxon>Fungi incertae sedis</taxon>
        <taxon>Mucoromycota</taxon>
        <taxon>Glomeromycotina</taxon>
        <taxon>Glomeromycetes</taxon>
        <taxon>Glomerales</taxon>
        <taxon>Glomeraceae</taxon>
        <taxon>Rhizophagus</taxon>
    </lineage>
</organism>
<comment type="caution">
    <text evidence="3">The sequence shown here is derived from an EMBL/GenBank/DDBJ whole genome shotgun (WGS) entry which is preliminary data.</text>
</comment>
<dbReference type="PRINTS" id="PR00109">
    <property type="entry name" value="TYRKINASE"/>
</dbReference>
<evidence type="ECO:0000313" key="4">
    <source>
        <dbReference type="Proteomes" id="UP000247702"/>
    </source>
</evidence>
<proteinExistence type="predicted"/>
<dbReference type="InterPro" id="IPR000719">
    <property type="entry name" value="Prot_kinase_dom"/>
</dbReference>
<accession>A0A2Z6QUC3</accession>
<dbReference type="PROSITE" id="PS50011">
    <property type="entry name" value="PROTEIN_KINASE_DOM"/>
    <property type="match status" value="1"/>
</dbReference>
<dbReference type="AlphaFoldDB" id="A0A2Z6QUC3"/>
<evidence type="ECO:0000259" key="2">
    <source>
        <dbReference type="PROSITE" id="PS50011"/>
    </source>
</evidence>
<evidence type="ECO:0000313" key="3">
    <source>
        <dbReference type="EMBL" id="GBB88241.1"/>
    </source>
</evidence>
<dbReference type="SUPFAM" id="SSF56112">
    <property type="entry name" value="Protein kinase-like (PK-like)"/>
    <property type="match status" value="1"/>
</dbReference>
<dbReference type="EMBL" id="BEXD01000535">
    <property type="protein sequence ID" value="GBB88241.1"/>
    <property type="molecule type" value="Genomic_DNA"/>
</dbReference>